<reference evidence="1 2" key="1">
    <citation type="journal article" date="2012" name="Proc. Natl. Acad. Sci. U.S.A.">
        <title>Genome streamlining and chemical defense in a coral reef symbiosis.</title>
        <authorList>
            <person name="Kwan J.C."/>
            <person name="Donia M.S."/>
            <person name="Han A.W."/>
            <person name="Hirose E."/>
            <person name="Haygood M.G."/>
            <person name="Schmidt E.W."/>
        </authorList>
    </citation>
    <scope>NUCLEOTIDE SEQUENCE [LARGE SCALE GENOMIC DNA]</scope>
    <source>
        <strain evidence="1 2">L2</strain>
    </source>
</reference>
<proteinExistence type="predicted"/>
<evidence type="ECO:0000313" key="1">
    <source>
        <dbReference type="EMBL" id="AFX98566.1"/>
    </source>
</evidence>
<name>K7ZCG8_9PROT</name>
<dbReference type="KEGG" id="thal:A1OE_371"/>
<dbReference type="HOGENOM" id="CLU_3231067_0_0_5"/>
<protein>
    <submittedName>
        <fullName evidence="1">Uncharacterized protein</fullName>
    </submittedName>
</protein>
<evidence type="ECO:0000313" key="2">
    <source>
        <dbReference type="Proteomes" id="UP000010077"/>
    </source>
</evidence>
<dbReference type="EMBL" id="CP003539">
    <property type="protein sequence ID" value="AFX98566.1"/>
    <property type="molecule type" value="Genomic_DNA"/>
</dbReference>
<gene>
    <name evidence="1" type="ORF">A1OE_371</name>
</gene>
<accession>K7ZCG8</accession>
<keyword evidence="2" id="KW-1185">Reference proteome</keyword>
<dbReference type="AlphaFoldDB" id="K7ZCG8"/>
<dbReference type="Proteomes" id="UP000010077">
    <property type="component" value="Chromosome"/>
</dbReference>
<dbReference type="STRING" id="1193729.A1OE_371"/>
<sequence>MNSFLSRNVLENALFSIIRPAVSNKFFFFAKLQAFTIALLPLK</sequence>
<organism evidence="1 2">
    <name type="scientific">Candidatus Endolissoclinum faulkneri L2</name>
    <dbReference type="NCBI Taxonomy" id="1193729"/>
    <lineage>
        <taxon>Bacteria</taxon>
        <taxon>Pseudomonadati</taxon>
        <taxon>Pseudomonadota</taxon>
        <taxon>Alphaproteobacteria</taxon>
        <taxon>Rhodospirillales</taxon>
        <taxon>Rhodospirillaceae</taxon>
        <taxon>Candidatus Endolissoclinum</taxon>
    </lineage>
</organism>